<organism evidence="2 3">
    <name type="scientific">Rhipicephalus sanguineus</name>
    <name type="common">Brown dog tick</name>
    <name type="synonym">Ixodes sanguineus</name>
    <dbReference type="NCBI Taxonomy" id="34632"/>
    <lineage>
        <taxon>Eukaryota</taxon>
        <taxon>Metazoa</taxon>
        <taxon>Ecdysozoa</taxon>
        <taxon>Arthropoda</taxon>
        <taxon>Chelicerata</taxon>
        <taxon>Arachnida</taxon>
        <taxon>Acari</taxon>
        <taxon>Parasitiformes</taxon>
        <taxon>Ixodida</taxon>
        <taxon>Ixodoidea</taxon>
        <taxon>Ixodidae</taxon>
        <taxon>Rhipicephalinae</taxon>
        <taxon>Rhipicephalus</taxon>
        <taxon>Rhipicephalus</taxon>
    </lineage>
</organism>
<dbReference type="EMBL" id="JABSTV010001245">
    <property type="protein sequence ID" value="KAH7981872.1"/>
    <property type="molecule type" value="Genomic_DNA"/>
</dbReference>
<accession>A0A9D4T8E8</accession>
<keyword evidence="3" id="KW-1185">Reference proteome</keyword>
<gene>
    <name evidence="2" type="ORF">HPB52_001361</name>
</gene>
<name>A0A9D4T8E8_RHISA</name>
<evidence type="ECO:0000313" key="2">
    <source>
        <dbReference type="EMBL" id="KAH7981872.1"/>
    </source>
</evidence>
<protein>
    <submittedName>
        <fullName evidence="2">Uncharacterized protein</fullName>
    </submittedName>
</protein>
<comment type="caution">
    <text evidence="2">The sequence shown here is derived from an EMBL/GenBank/DDBJ whole genome shotgun (WGS) entry which is preliminary data.</text>
</comment>
<evidence type="ECO:0000313" key="3">
    <source>
        <dbReference type="Proteomes" id="UP000821837"/>
    </source>
</evidence>
<dbReference type="AlphaFoldDB" id="A0A9D4T8E8"/>
<reference evidence="2" key="2">
    <citation type="submission" date="2021-09" db="EMBL/GenBank/DDBJ databases">
        <authorList>
            <person name="Jia N."/>
            <person name="Wang J."/>
            <person name="Shi W."/>
            <person name="Du L."/>
            <person name="Sun Y."/>
            <person name="Zhan W."/>
            <person name="Jiang J."/>
            <person name="Wang Q."/>
            <person name="Zhang B."/>
            <person name="Ji P."/>
            <person name="Sakyi L.B."/>
            <person name="Cui X."/>
            <person name="Yuan T."/>
            <person name="Jiang B."/>
            <person name="Yang W."/>
            <person name="Lam T.T.-Y."/>
            <person name="Chang Q."/>
            <person name="Ding S."/>
            <person name="Wang X."/>
            <person name="Zhu J."/>
            <person name="Ruan X."/>
            <person name="Zhao L."/>
            <person name="Wei J."/>
            <person name="Que T."/>
            <person name="Du C."/>
            <person name="Cheng J."/>
            <person name="Dai P."/>
            <person name="Han X."/>
            <person name="Huang E."/>
            <person name="Gao Y."/>
            <person name="Liu J."/>
            <person name="Shao H."/>
            <person name="Ye R."/>
            <person name="Li L."/>
            <person name="Wei W."/>
            <person name="Wang X."/>
            <person name="Wang C."/>
            <person name="Huo Q."/>
            <person name="Li W."/>
            <person name="Guo W."/>
            <person name="Chen H."/>
            <person name="Chen S."/>
            <person name="Zhou L."/>
            <person name="Zhou L."/>
            <person name="Ni X."/>
            <person name="Tian J."/>
            <person name="Zhou Y."/>
            <person name="Sheng Y."/>
            <person name="Liu T."/>
            <person name="Pan Y."/>
            <person name="Xia L."/>
            <person name="Li J."/>
            <person name="Zhao F."/>
            <person name="Cao W."/>
        </authorList>
    </citation>
    <scope>NUCLEOTIDE SEQUENCE</scope>
    <source>
        <strain evidence="2">Rsan-2018</strain>
        <tissue evidence="2">Larvae</tissue>
    </source>
</reference>
<reference evidence="2" key="1">
    <citation type="journal article" date="2020" name="Cell">
        <title>Large-Scale Comparative Analyses of Tick Genomes Elucidate Their Genetic Diversity and Vector Capacities.</title>
        <authorList>
            <consortium name="Tick Genome and Microbiome Consortium (TIGMIC)"/>
            <person name="Jia N."/>
            <person name="Wang J."/>
            <person name="Shi W."/>
            <person name="Du L."/>
            <person name="Sun Y."/>
            <person name="Zhan W."/>
            <person name="Jiang J.F."/>
            <person name="Wang Q."/>
            <person name="Zhang B."/>
            <person name="Ji P."/>
            <person name="Bell-Sakyi L."/>
            <person name="Cui X.M."/>
            <person name="Yuan T.T."/>
            <person name="Jiang B.G."/>
            <person name="Yang W.F."/>
            <person name="Lam T.T."/>
            <person name="Chang Q.C."/>
            <person name="Ding S.J."/>
            <person name="Wang X.J."/>
            <person name="Zhu J.G."/>
            <person name="Ruan X.D."/>
            <person name="Zhao L."/>
            <person name="Wei J.T."/>
            <person name="Ye R.Z."/>
            <person name="Que T.C."/>
            <person name="Du C.H."/>
            <person name="Zhou Y.H."/>
            <person name="Cheng J.X."/>
            <person name="Dai P.F."/>
            <person name="Guo W.B."/>
            <person name="Han X.H."/>
            <person name="Huang E.J."/>
            <person name="Li L.F."/>
            <person name="Wei W."/>
            <person name="Gao Y.C."/>
            <person name="Liu J.Z."/>
            <person name="Shao H.Z."/>
            <person name="Wang X."/>
            <person name="Wang C.C."/>
            <person name="Yang T.C."/>
            <person name="Huo Q.B."/>
            <person name="Li W."/>
            <person name="Chen H.Y."/>
            <person name="Chen S.E."/>
            <person name="Zhou L.G."/>
            <person name="Ni X.B."/>
            <person name="Tian J.H."/>
            <person name="Sheng Y."/>
            <person name="Liu T."/>
            <person name="Pan Y.S."/>
            <person name="Xia L.Y."/>
            <person name="Li J."/>
            <person name="Zhao F."/>
            <person name="Cao W.C."/>
        </authorList>
    </citation>
    <scope>NUCLEOTIDE SEQUENCE</scope>
    <source>
        <strain evidence="2">Rsan-2018</strain>
    </source>
</reference>
<evidence type="ECO:0000256" key="1">
    <source>
        <dbReference type="SAM" id="MobiDB-lite"/>
    </source>
</evidence>
<dbReference type="Proteomes" id="UP000821837">
    <property type="component" value="Chromosome 1"/>
</dbReference>
<proteinExistence type="predicted"/>
<feature type="region of interest" description="Disordered" evidence="1">
    <location>
        <begin position="69"/>
        <end position="92"/>
    </location>
</feature>
<feature type="region of interest" description="Disordered" evidence="1">
    <location>
        <begin position="1"/>
        <end position="25"/>
    </location>
</feature>
<sequence length="113" mass="11814">MSLASPSDDAQAADDDNVGQGQDAATATAWTALEEAGIVPENVALSGRDADVYEELSDAEILKSARGAATAADSSDDEVVHGVPTVPTPDHRKDSQIIQLNEHFIECLAELIP</sequence>